<keyword evidence="6" id="KW-1185">Reference proteome</keyword>
<comment type="caution">
    <text evidence="5">The sequence shown here is derived from an EMBL/GenBank/DDBJ whole genome shotgun (WGS) entry which is preliminary data.</text>
</comment>
<reference evidence="5 6" key="1">
    <citation type="submission" date="2019-06" db="EMBL/GenBank/DDBJ databases">
        <title>Draft genome sequence of Miniimonas arenae KCTC 19750T isolated from sea sand.</title>
        <authorList>
            <person name="Park S.-J."/>
        </authorList>
    </citation>
    <scope>NUCLEOTIDE SEQUENCE [LARGE SCALE GENOMIC DNA]</scope>
    <source>
        <strain evidence="5 6">KCTC 19750</strain>
    </source>
</reference>
<dbReference type="Proteomes" id="UP000313849">
    <property type="component" value="Unassembled WGS sequence"/>
</dbReference>
<dbReference type="InterPro" id="IPR014756">
    <property type="entry name" value="Ig_E-set"/>
</dbReference>
<accession>A0A5C5BDR3</accession>
<organism evidence="5 6">
    <name type="scientific">Miniimonas arenae</name>
    <dbReference type="NCBI Taxonomy" id="676201"/>
    <lineage>
        <taxon>Bacteria</taxon>
        <taxon>Bacillati</taxon>
        <taxon>Actinomycetota</taxon>
        <taxon>Actinomycetes</taxon>
        <taxon>Micrococcales</taxon>
        <taxon>Beutenbergiaceae</taxon>
        <taxon>Miniimonas</taxon>
    </lineage>
</organism>
<dbReference type="GO" id="GO:0005980">
    <property type="term" value="P:glycogen catabolic process"/>
    <property type="evidence" value="ECO:0007669"/>
    <property type="project" value="InterPro"/>
</dbReference>
<dbReference type="CDD" id="cd11326">
    <property type="entry name" value="AmyAc_Glg_debranch"/>
    <property type="match status" value="1"/>
</dbReference>
<dbReference type="Pfam" id="PF00128">
    <property type="entry name" value="Alpha-amylase"/>
    <property type="match status" value="1"/>
</dbReference>
<dbReference type="InterPro" id="IPR004193">
    <property type="entry name" value="Glyco_hydro_13_N"/>
</dbReference>
<evidence type="ECO:0000256" key="1">
    <source>
        <dbReference type="ARBA" id="ARBA00008061"/>
    </source>
</evidence>
<evidence type="ECO:0000259" key="4">
    <source>
        <dbReference type="SMART" id="SM00642"/>
    </source>
</evidence>
<dbReference type="NCBIfam" id="TIGR02100">
    <property type="entry name" value="glgX_debranch"/>
    <property type="match status" value="1"/>
</dbReference>
<keyword evidence="3" id="KW-0326">Glycosidase</keyword>
<dbReference type="InterPro" id="IPR011837">
    <property type="entry name" value="Glycogen_debranch_GlgX"/>
</dbReference>
<dbReference type="PANTHER" id="PTHR43002">
    <property type="entry name" value="GLYCOGEN DEBRANCHING ENZYME"/>
    <property type="match status" value="1"/>
</dbReference>
<dbReference type="SUPFAM" id="SSF51445">
    <property type="entry name" value="(Trans)glycosidases"/>
    <property type="match status" value="1"/>
</dbReference>
<dbReference type="EMBL" id="VENP01000010">
    <property type="protein sequence ID" value="TNU76174.1"/>
    <property type="molecule type" value="Genomic_DNA"/>
</dbReference>
<dbReference type="Gene3D" id="2.60.40.1180">
    <property type="entry name" value="Golgi alpha-mannosidase II"/>
    <property type="match status" value="1"/>
</dbReference>
<dbReference type="SUPFAM" id="SSF51011">
    <property type="entry name" value="Glycosyl hydrolase domain"/>
    <property type="match status" value="1"/>
</dbReference>
<evidence type="ECO:0000313" key="5">
    <source>
        <dbReference type="EMBL" id="TNU76174.1"/>
    </source>
</evidence>
<dbReference type="InterPro" id="IPR013780">
    <property type="entry name" value="Glyco_hydro_b"/>
</dbReference>
<evidence type="ECO:0000256" key="3">
    <source>
        <dbReference type="ARBA" id="ARBA00023295"/>
    </source>
</evidence>
<dbReference type="InterPro" id="IPR006047">
    <property type="entry name" value="GH13_cat_dom"/>
</dbReference>
<dbReference type="AlphaFoldDB" id="A0A5C5BDR3"/>
<dbReference type="OrthoDB" id="3236218at2"/>
<dbReference type="Gene3D" id="2.60.40.10">
    <property type="entry name" value="Immunoglobulins"/>
    <property type="match status" value="1"/>
</dbReference>
<dbReference type="SMART" id="SM00642">
    <property type="entry name" value="Aamy"/>
    <property type="match status" value="1"/>
</dbReference>
<dbReference type="InterPro" id="IPR044505">
    <property type="entry name" value="GlgX_Isoamylase_N_E_set"/>
</dbReference>
<proteinExistence type="inferred from homology"/>
<protein>
    <submittedName>
        <fullName evidence="5">Glycogen debranching protein GlgX</fullName>
    </submittedName>
</protein>
<sequence length="779" mass="85501">MTALPHASLPDEPEGPDRLVDPLVELSGARILDPAPLASSPARSLARLGAHPVGDGIDVVVSVGQVRAVDLVLLHGPREALREERIGLLRARHGLWHAHVPDVRPGQRYGFRVHGDWNPAAGAFHNPHKLLLDPYARGIDGEVELVPEVFGHRVQDVRATHHGVATMDTRDSAPYVAHGVVLDHEDAETTQARLDRRPRTPWAHTVVYEAHVRGLTLQRYDIPQQLRGTYAGLAHPAVIEHLVRLGVTTLELLPIHASFTEHAIAAQGRQNYWGYSTLGFFAPEPRYATAASRAAGPGAVEAEVKAMVDALHDAGIEVILDVVYNHTAEGGVDGPLLSLRGLDNTGYYLHDGGTPARYADVTGTGNSLDFRRQQVVKLTLDSLRHWVGEIGVDGFRFDLAVTLARRAGEFTPDHPFLVAMATDQVVGDVKLIAEPWDVGPSGWRTGQFPPPLHEWNDRFRDAARRFWLADARALAHGDQGAPHDLRDLATRLSGSADMFHHFDRGPTASVNYVTAHDGFTLADLVAYDHKHNEANGESNRDGSDNNLSWNHGVEGRIEAGAPGSDLLPIRRRSIRNLLATMIAAAGTPMITAGDEFGRTQQGNNNAYCQDSEISWVSWDLNTWREELLATSRYLLELRRANPALRPTRFAYGRPRSNDPFIDLAWFAEDGAPMEGHAWHNPYRRVLQMRRAGGAAIDPRAAIAHEIAGARDFLLVLNGALNEVDVTLAPARGRGWDLVWDSVWETPAELRDAAVAGALHPDAGEVVPVEPLSIRFYLSR</sequence>
<keyword evidence="2" id="KW-0378">Hydrolase</keyword>
<dbReference type="Gene3D" id="3.20.20.80">
    <property type="entry name" value="Glycosidases"/>
    <property type="match status" value="1"/>
</dbReference>
<evidence type="ECO:0000313" key="6">
    <source>
        <dbReference type="Proteomes" id="UP000313849"/>
    </source>
</evidence>
<gene>
    <name evidence="5" type="primary">glgX</name>
    <name evidence="5" type="ORF">FH969_04365</name>
</gene>
<comment type="similarity">
    <text evidence="1">Belongs to the glycosyl hydrolase 13 family.</text>
</comment>
<feature type="domain" description="Glycosyl hydrolase family 13 catalytic" evidence="4">
    <location>
        <begin position="214"/>
        <end position="624"/>
    </location>
</feature>
<dbReference type="InterPro" id="IPR017853">
    <property type="entry name" value="GH"/>
</dbReference>
<evidence type="ECO:0000256" key="2">
    <source>
        <dbReference type="ARBA" id="ARBA00022801"/>
    </source>
</evidence>
<name>A0A5C5BDR3_9MICO</name>
<dbReference type="InterPro" id="IPR013783">
    <property type="entry name" value="Ig-like_fold"/>
</dbReference>
<dbReference type="SUPFAM" id="SSF81296">
    <property type="entry name" value="E set domains"/>
    <property type="match status" value="1"/>
</dbReference>
<dbReference type="Pfam" id="PF02922">
    <property type="entry name" value="CBM_48"/>
    <property type="match status" value="1"/>
</dbReference>
<dbReference type="RefSeq" id="WP_139986264.1">
    <property type="nucleotide sequence ID" value="NZ_VENP01000010.1"/>
</dbReference>
<dbReference type="CDD" id="cd02856">
    <property type="entry name" value="E_set_GDE_Isoamylase_N"/>
    <property type="match status" value="1"/>
</dbReference>
<dbReference type="GO" id="GO:0004135">
    <property type="term" value="F:amylo-alpha-1,6-glucosidase activity"/>
    <property type="evidence" value="ECO:0007669"/>
    <property type="project" value="InterPro"/>
</dbReference>